<dbReference type="SMART" id="SM00584">
    <property type="entry name" value="TLDc"/>
    <property type="match status" value="1"/>
</dbReference>
<dbReference type="Proteomes" id="UP000050794">
    <property type="component" value="Unassembled WGS sequence"/>
</dbReference>
<evidence type="ECO:0000256" key="2">
    <source>
        <dbReference type="ARBA" id="ARBA00009540"/>
    </source>
</evidence>
<dbReference type="PANTHER" id="PTHR23354:SF62">
    <property type="entry name" value="MUSTARD, ISOFORM V"/>
    <property type="match status" value="1"/>
</dbReference>
<protein>
    <recommendedName>
        <fullName evidence="4">Oxidation resistance protein 1</fullName>
    </recommendedName>
</protein>
<dbReference type="AlphaFoldDB" id="A0A183UQT3"/>
<proteinExistence type="inferred from homology"/>
<dbReference type="GO" id="GO:0005634">
    <property type="term" value="C:nucleus"/>
    <property type="evidence" value="ECO:0007669"/>
    <property type="project" value="TreeGrafter"/>
</dbReference>
<dbReference type="Pfam" id="PF07534">
    <property type="entry name" value="TLD"/>
    <property type="match status" value="1"/>
</dbReference>
<dbReference type="PROSITE" id="PS51886">
    <property type="entry name" value="TLDC"/>
    <property type="match status" value="1"/>
</dbReference>
<evidence type="ECO:0000259" key="5">
    <source>
        <dbReference type="PROSITE" id="PS51886"/>
    </source>
</evidence>
<dbReference type="WBParaSite" id="TCNE_0001085301-mRNA-1">
    <property type="protein sequence ID" value="TCNE_0001085301-mRNA-1"/>
    <property type="gene ID" value="TCNE_0001085301"/>
</dbReference>
<comment type="similarity">
    <text evidence="2">Belongs to the OXR1 family.</text>
</comment>
<keyword evidence="7" id="KW-1185">Reference proteome</keyword>
<dbReference type="GO" id="GO:0005739">
    <property type="term" value="C:mitochondrion"/>
    <property type="evidence" value="ECO:0007669"/>
    <property type="project" value="UniProtKB-SubCell"/>
</dbReference>
<sequence length="476" mass="53170">MGGLESRNGTSPQSEAFGWQGHGKLRAHASYPGRSASAYSSREFFPPPILHTLCPDFDNQITVSKATELMALIAKRNNRLKSERQEKSKLELAMRLSSASSSSSGYESVFHGDAQRGCIEQGTLKGIGRRGRFTWRPVQQSLDSGTELDDETSCLAIRGKRACLEKQATAVVIPAVGATPKGEVCPQPNKSDVKARHRKTFNKSLKKFRARTLSSPLPLIRRPKHGNKGPPVYLCELTNESMIVEVQVLFEGEKPAAPVFGTSCLDREWEIVTVQEMCRRLSLDRLDQMAMPIPDGATSSQILDEAMIRQIMEILPARAEGYPWVNIYNSEKNGFSLFTFYRKMMEWEEEMSPVLLIIRDCEEHVFGAIASTALRPSEHFFGTGDSCLLFKFVVNPRTNERELHSFAWTGDNQYFVKASKDSLSMGAGGGHYGLWLDADLNHGRSLRCDTFDNEPLAGDSEDFNVQFLEAFGFCMQ</sequence>
<evidence type="ECO:0000313" key="6">
    <source>
        <dbReference type="EMBL" id="VDM42174.1"/>
    </source>
</evidence>
<evidence type="ECO:0000313" key="7">
    <source>
        <dbReference type="Proteomes" id="UP000050794"/>
    </source>
</evidence>
<name>A0A183UQT3_TOXCA</name>
<evidence type="ECO:0000256" key="4">
    <source>
        <dbReference type="ARBA" id="ARBA00040604"/>
    </source>
</evidence>
<accession>A0A183UQT3</accession>
<evidence type="ECO:0000256" key="1">
    <source>
        <dbReference type="ARBA" id="ARBA00004173"/>
    </source>
</evidence>
<dbReference type="PANTHER" id="PTHR23354">
    <property type="entry name" value="NUCLEOLAR PROTEIN 7/ESTROGEN RECEPTOR COACTIVATOR-RELATED"/>
    <property type="match status" value="1"/>
</dbReference>
<evidence type="ECO:0000256" key="3">
    <source>
        <dbReference type="ARBA" id="ARBA00023128"/>
    </source>
</evidence>
<reference evidence="6 7" key="2">
    <citation type="submission" date="2018-11" db="EMBL/GenBank/DDBJ databases">
        <authorList>
            <consortium name="Pathogen Informatics"/>
        </authorList>
    </citation>
    <scope>NUCLEOTIDE SEQUENCE [LARGE SCALE GENOMIC DNA]</scope>
</reference>
<gene>
    <name evidence="6" type="ORF">TCNE_LOCUS10853</name>
</gene>
<dbReference type="EMBL" id="UYWY01020641">
    <property type="protein sequence ID" value="VDM42174.1"/>
    <property type="molecule type" value="Genomic_DNA"/>
</dbReference>
<comment type="subcellular location">
    <subcellularLocation>
        <location evidence="1">Mitochondrion</location>
    </subcellularLocation>
</comment>
<evidence type="ECO:0000313" key="8">
    <source>
        <dbReference type="WBParaSite" id="TCNE_0001085301-mRNA-1"/>
    </source>
</evidence>
<feature type="domain" description="TLDc" evidence="5">
    <location>
        <begin position="301"/>
        <end position="474"/>
    </location>
</feature>
<reference evidence="8" key="1">
    <citation type="submission" date="2016-06" db="UniProtKB">
        <authorList>
            <consortium name="WormBaseParasite"/>
        </authorList>
    </citation>
    <scope>IDENTIFICATION</scope>
</reference>
<keyword evidence="3" id="KW-0496">Mitochondrion</keyword>
<organism evidence="7 8">
    <name type="scientific">Toxocara canis</name>
    <name type="common">Canine roundworm</name>
    <dbReference type="NCBI Taxonomy" id="6265"/>
    <lineage>
        <taxon>Eukaryota</taxon>
        <taxon>Metazoa</taxon>
        <taxon>Ecdysozoa</taxon>
        <taxon>Nematoda</taxon>
        <taxon>Chromadorea</taxon>
        <taxon>Rhabditida</taxon>
        <taxon>Spirurina</taxon>
        <taxon>Ascaridomorpha</taxon>
        <taxon>Ascaridoidea</taxon>
        <taxon>Toxocaridae</taxon>
        <taxon>Toxocara</taxon>
    </lineage>
</organism>
<dbReference type="GO" id="GO:0006979">
    <property type="term" value="P:response to oxidative stress"/>
    <property type="evidence" value="ECO:0007669"/>
    <property type="project" value="TreeGrafter"/>
</dbReference>
<dbReference type="InterPro" id="IPR006571">
    <property type="entry name" value="TLDc_dom"/>
</dbReference>